<sequence length="289" mass="33839">MKGFGWENQVPYPYIQYLPYPDVKNVLIYGDHAWLPEQIKHYKRVVVWTDTPLVDCNFPIYDNTVFVPASNFVKAVLENCEVKNVTEVIHKPLRLQKRHIVKKYDMVAVLTQFMRKGHESLSRVLKRLDGMLDREVTLKLRVHENIRLFFQGYKNIRLIDIPRTPSYNEYINEVGSARILLFPSYVEGIGYPPIEATQLYQQVIMGDIDATREFVEVKSARVTDVKLVNLPGTNHWFLYQYYDEDEYLDLLIKALQDPDCCRPKLKTPDVLEVEKLFERVVGLLGDNIL</sequence>
<dbReference type="EMBL" id="MK064563">
    <property type="protein sequence ID" value="AZI75793.1"/>
    <property type="molecule type" value="Genomic_DNA"/>
</dbReference>
<accession>A0A3S8NEW2</accession>
<keyword evidence="2" id="KW-1185">Reference proteome</keyword>
<reference evidence="1 2" key="1">
    <citation type="journal article" date="2018" name="Environ. Microbiol.">
        <title>New archaeal viruses discovered by metagenomic analysis of viral communities in enrichment cultures.</title>
        <authorList>
            <person name="Liu Y."/>
            <person name="Brandt D."/>
            <person name="Ishino S."/>
            <person name="Ishino Y."/>
            <person name="Koonin E.V."/>
            <person name="Kalinowski J."/>
            <person name="Krupovic M."/>
            <person name="Prangishvili D."/>
        </authorList>
    </citation>
    <scope>NUCLEOTIDE SEQUENCE [LARGE SCALE GENOMIC DNA]</scope>
</reference>
<proteinExistence type="predicted"/>
<keyword evidence="1" id="KW-0808">Transferase</keyword>
<dbReference type="GO" id="GO:0016740">
    <property type="term" value="F:transferase activity"/>
    <property type="evidence" value="ECO:0007669"/>
    <property type="project" value="UniProtKB-KW"/>
</dbReference>
<organism evidence="1 2">
    <name type="scientific">Sulfolobales Beppu filamentous virus 2</name>
    <dbReference type="NCBI Taxonomy" id="2493123"/>
    <lineage>
        <taxon>Viruses</taxon>
        <taxon>Adnaviria</taxon>
        <taxon>Zilligvirae</taxon>
        <taxon>Taleaviricota</taxon>
        <taxon>Tokiviricetes</taxon>
        <taxon>Ligamenvirales</taxon>
        <taxon>Lipothrixviridae</taxon>
        <taxon>Alphalipothrixvirus</taxon>
        <taxon>Alphalipothrixvirus umijigokuense</taxon>
    </lineage>
</organism>
<dbReference type="SUPFAM" id="SSF53756">
    <property type="entry name" value="UDP-Glycosyltransferase/glycogen phosphorylase"/>
    <property type="match status" value="1"/>
</dbReference>
<dbReference type="Gene3D" id="3.40.50.2000">
    <property type="entry name" value="Glycogen Phosphorylase B"/>
    <property type="match status" value="1"/>
</dbReference>
<name>A0A3S8NEW2_9VIRU</name>
<gene>
    <name evidence="1" type="ORF">SBFV2_gp26</name>
</gene>
<evidence type="ECO:0000313" key="1">
    <source>
        <dbReference type="EMBL" id="AZI75793.1"/>
    </source>
</evidence>
<evidence type="ECO:0000313" key="2">
    <source>
        <dbReference type="Proteomes" id="UP000277749"/>
    </source>
</evidence>
<protein>
    <submittedName>
        <fullName evidence="1">Putative glycosyltransferase</fullName>
    </submittedName>
</protein>
<dbReference type="Proteomes" id="UP000277749">
    <property type="component" value="Segment"/>
</dbReference>